<accession>A0AAW0T930</accession>
<dbReference type="Pfam" id="PF04572">
    <property type="entry name" value="Gb3_synth"/>
    <property type="match status" value="1"/>
</dbReference>
<evidence type="ECO:0000256" key="1">
    <source>
        <dbReference type="ARBA" id="ARBA00004323"/>
    </source>
</evidence>
<sequence length="292" mass="32816">MNGGHTARSGITSAGTNTSSPGWLRHLCPRYQEEEGYTKAHVADTNGEHNLLHPNLLQSLPITSRTGVRLAWLDLDQLFLNSPLSAWHSDRRWMMNEERAPTFVSDAGRAELLRVYGGTYLDLDAITLRALPPVTSRPWMVRVDSDWVTIAVTGFPKRHPFMQRMVEDMPSFFDATHCCSLGPELVTRNLRPMCAANLTAAQEGEQCQDITILPRHLFVPLHFGKELKRLFKDDAGYGAAFFNVSQAYSLHLFNSLSRRALIAADGDTIMAETFRRHCPKVFAQVSSTHAFF</sequence>
<keyword evidence="6" id="KW-0472">Membrane</keyword>
<comment type="subcellular location">
    <subcellularLocation>
        <location evidence="1">Golgi apparatus membrane</location>
        <topology evidence="1">Single-pass type II membrane protein</topology>
    </subcellularLocation>
</comment>
<proteinExistence type="inferred from homology"/>
<dbReference type="InterPro" id="IPR029044">
    <property type="entry name" value="Nucleotide-diphossugar_trans"/>
</dbReference>
<evidence type="ECO:0000256" key="5">
    <source>
        <dbReference type="ARBA" id="ARBA00023034"/>
    </source>
</evidence>
<dbReference type="AlphaFoldDB" id="A0AAW0T930"/>
<dbReference type="GO" id="GO:0000139">
    <property type="term" value="C:Golgi membrane"/>
    <property type="evidence" value="ECO:0007669"/>
    <property type="project" value="UniProtKB-SubCell"/>
</dbReference>
<dbReference type="InterPro" id="IPR051981">
    <property type="entry name" value="Glycosyltransf_32"/>
</dbReference>
<dbReference type="InterPro" id="IPR007652">
    <property type="entry name" value="A1-4-GlycosylTfrase_dom"/>
</dbReference>
<protein>
    <recommendedName>
        <fullName evidence="7">Alpha 1,4-glycosyltransferase domain-containing protein</fullName>
    </recommendedName>
</protein>
<dbReference type="EMBL" id="JARAKH010000036">
    <property type="protein sequence ID" value="KAK8383718.1"/>
    <property type="molecule type" value="Genomic_DNA"/>
</dbReference>
<dbReference type="GO" id="GO:0006688">
    <property type="term" value="P:glycosphingolipid biosynthetic process"/>
    <property type="evidence" value="ECO:0007669"/>
    <property type="project" value="TreeGrafter"/>
</dbReference>
<keyword evidence="9" id="KW-1185">Reference proteome</keyword>
<evidence type="ECO:0000256" key="4">
    <source>
        <dbReference type="ARBA" id="ARBA00022679"/>
    </source>
</evidence>
<comment type="caution">
    <text evidence="8">The sequence shown here is derived from an EMBL/GenBank/DDBJ whole genome shotgun (WGS) entry which is preliminary data.</text>
</comment>
<dbReference type="Gene3D" id="3.90.550.20">
    <property type="match status" value="1"/>
</dbReference>
<evidence type="ECO:0000313" key="8">
    <source>
        <dbReference type="EMBL" id="KAK8383718.1"/>
    </source>
</evidence>
<dbReference type="Pfam" id="PF04488">
    <property type="entry name" value="Gly_transf_sug"/>
    <property type="match status" value="1"/>
</dbReference>
<reference evidence="8 9" key="1">
    <citation type="submission" date="2023-03" db="EMBL/GenBank/DDBJ databases">
        <title>High-quality genome of Scylla paramamosain provides insights in environmental adaptation.</title>
        <authorList>
            <person name="Zhang L."/>
        </authorList>
    </citation>
    <scope>NUCLEOTIDE SEQUENCE [LARGE SCALE GENOMIC DNA]</scope>
    <source>
        <strain evidence="8">LZ_2023a</strain>
        <tissue evidence="8">Muscle</tissue>
    </source>
</reference>
<feature type="domain" description="Alpha 1,4-glycosyltransferase" evidence="7">
    <location>
        <begin position="155"/>
        <end position="284"/>
    </location>
</feature>
<dbReference type="GO" id="GO:0016758">
    <property type="term" value="F:hexosyltransferase activity"/>
    <property type="evidence" value="ECO:0007669"/>
    <property type="project" value="TreeGrafter"/>
</dbReference>
<evidence type="ECO:0000313" key="9">
    <source>
        <dbReference type="Proteomes" id="UP001487740"/>
    </source>
</evidence>
<gene>
    <name evidence="8" type="ORF">O3P69_015873</name>
</gene>
<dbReference type="PANTHER" id="PTHR12042:SF21">
    <property type="entry name" value="ALPHA1,4-GALACTOSYLTRANSFERASE 1-RELATED"/>
    <property type="match status" value="1"/>
</dbReference>
<evidence type="ECO:0000256" key="3">
    <source>
        <dbReference type="ARBA" id="ARBA00022676"/>
    </source>
</evidence>
<dbReference type="InterPro" id="IPR007577">
    <property type="entry name" value="GlycoTrfase_DXD_sugar-bd_CS"/>
</dbReference>
<name>A0AAW0T930_SCYPA</name>
<dbReference type="PANTHER" id="PTHR12042">
    <property type="entry name" value="LACTOSYLCERAMIDE 4-ALPHA-GALACTOSYLTRANSFERASE ALPHA- 1,4-GALACTOSYLTRANSFERASE"/>
    <property type="match status" value="1"/>
</dbReference>
<keyword evidence="3" id="KW-0328">Glycosyltransferase</keyword>
<dbReference type="Proteomes" id="UP001487740">
    <property type="component" value="Unassembled WGS sequence"/>
</dbReference>
<evidence type="ECO:0000259" key="7">
    <source>
        <dbReference type="Pfam" id="PF04572"/>
    </source>
</evidence>
<dbReference type="SUPFAM" id="SSF53448">
    <property type="entry name" value="Nucleotide-diphospho-sugar transferases"/>
    <property type="match status" value="1"/>
</dbReference>
<comment type="similarity">
    <text evidence="2">Belongs to the glycosyltransferase 32 family.</text>
</comment>
<evidence type="ECO:0000256" key="6">
    <source>
        <dbReference type="ARBA" id="ARBA00023136"/>
    </source>
</evidence>
<keyword evidence="5" id="KW-0333">Golgi apparatus</keyword>
<organism evidence="8 9">
    <name type="scientific">Scylla paramamosain</name>
    <name type="common">Mud crab</name>
    <dbReference type="NCBI Taxonomy" id="85552"/>
    <lineage>
        <taxon>Eukaryota</taxon>
        <taxon>Metazoa</taxon>
        <taxon>Ecdysozoa</taxon>
        <taxon>Arthropoda</taxon>
        <taxon>Crustacea</taxon>
        <taxon>Multicrustacea</taxon>
        <taxon>Malacostraca</taxon>
        <taxon>Eumalacostraca</taxon>
        <taxon>Eucarida</taxon>
        <taxon>Decapoda</taxon>
        <taxon>Pleocyemata</taxon>
        <taxon>Brachyura</taxon>
        <taxon>Eubrachyura</taxon>
        <taxon>Portunoidea</taxon>
        <taxon>Portunidae</taxon>
        <taxon>Portuninae</taxon>
        <taxon>Scylla</taxon>
    </lineage>
</organism>
<keyword evidence="4" id="KW-0808">Transferase</keyword>
<evidence type="ECO:0000256" key="2">
    <source>
        <dbReference type="ARBA" id="ARBA00009003"/>
    </source>
</evidence>